<dbReference type="EMBL" id="PDOD01000001">
    <property type="protein sequence ID" value="PYZ95118.1"/>
    <property type="molecule type" value="Genomic_DNA"/>
</dbReference>
<dbReference type="AlphaFoldDB" id="A0A323TJR2"/>
<gene>
    <name evidence="2" type="ORF">CR194_06280</name>
</gene>
<comment type="caution">
    <text evidence="2">The sequence shown here is derived from an EMBL/GenBank/DDBJ whole genome shotgun (WGS) entry which is preliminary data.</text>
</comment>
<evidence type="ECO:0000313" key="3">
    <source>
        <dbReference type="Proteomes" id="UP000248214"/>
    </source>
</evidence>
<keyword evidence="3" id="KW-1185">Reference proteome</keyword>
<accession>A0A323TJR2</accession>
<name>A0A323TJR2_9BACI</name>
<dbReference type="Proteomes" id="UP000248214">
    <property type="component" value="Unassembled WGS sequence"/>
</dbReference>
<dbReference type="OrthoDB" id="2233009at2"/>
<evidence type="ECO:0008006" key="4">
    <source>
        <dbReference type="Google" id="ProtNLM"/>
    </source>
</evidence>
<proteinExistence type="predicted"/>
<evidence type="ECO:0000256" key="1">
    <source>
        <dbReference type="SAM" id="Coils"/>
    </source>
</evidence>
<protein>
    <recommendedName>
        <fullName evidence="4">N-acetyltransferase domain-containing protein</fullName>
    </recommendedName>
</protein>
<reference evidence="2 3" key="1">
    <citation type="submission" date="2017-10" db="EMBL/GenBank/DDBJ databases">
        <title>Bacillus sp. nov., a halophilic bacterium isolated from a Keqin Lake.</title>
        <authorList>
            <person name="Wang H."/>
        </authorList>
    </citation>
    <scope>NUCLEOTIDE SEQUENCE [LARGE SCALE GENOMIC DNA]</scope>
    <source>
        <strain evidence="2 3">KQ-12</strain>
    </source>
</reference>
<organism evidence="2 3">
    <name type="scientific">Salipaludibacillus keqinensis</name>
    <dbReference type="NCBI Taxonomy" id="2045207"/>
    <lineage>
        <taxon>Bacteria</taxon>
        <taxon>Bacillati</taxon>
        <taxon>Bacillota</taxon>
        <taxon>Bacilli</taxon>
        <taxon>Bacillales</taxon>
        <taxon>Bacillaceae</taxon>
    </lineage>
</organism>
<evidence type="ECO:0000313" key="2">
    <source>
        <dbReference type="EMBL" id="PYZ95118.1"/>
    </source>
</evidence>
<dbReference type="RefSeq" id="WP_110608753.1">
    <property type="nucleotide sequence ID" value="NZ_PDOD01000001.1"/>
</dbReference>
<sequence length="171" mass="20495">MVAPALLDPKQENNKEKIIEDYEELEFQIFRMQENMKEIAKKWNVLGIDQTRKENWIIIYASDDGNVCKIMAHDCNRPFLGKWDFSIHAHYKDDYHVQIDDIRGEENRGYGSVCMKFLKEYTMEQNVHTISGNISDRDWDHVDRLVHFYKKHRFHIDIEPTDKSGKIYWTP</sequence>
<keyword evidence="1" id="KW-0175">Coiled coil</keyword>
<feature type="coiled-coil region" evidence="1">
    <location>
        <begin position="15"/>
        <end position="42"/>
    </location>
</feature>